<dbReference type="InterPro" id="IPR036597">
    <property type="entry name" value="Fido-like_dom_sf"/>
</dbReference>
<evidence type="ECO:0000259" key="1">
    <source>
        <dbReference type="PROSITE" id="PS51459"/>
    </source>
</evidence>
<evidence type="ECO:0000313" key="2">
    <source>
        <dbReference type="EMBL" id="GAA1849196.1"/>
    </source>
</evidence>
<comment type="caution">
    <text evidence="2">The sequence shown here is derived from an EMBL/GenBank/DDBJ whole genome shotgun (WGS) entry which is preliminary data.</text>
</comment>
<dbReference type="RefSeq" id="WP_344098784.1">
    <property type="nucleotide sequence ID" value="NZ_BAAANL010000001.1"/>
</dbReference>
<dbReference type="PANTHER" id="PTHR13504:SF38">
    <property type="entry name" value="FIDO DOMAIN-CONTAINING PROTEIN"/>
    <property type="match status" value="1"/>
</dbReference>
<reference evidence="2 3" key="1">
    <citation type="journal article" date="2019" name="Int. J. Syst. Evol. Microbiol.">
        <title>The Global Catalogue of Microorganisms (GCM) 10K type strain sequencing project: providing services to taxonomists for standard genome sequencing and annotation.</title>
        <authorList>
            <consortium name="The Broad Institute Genomics Platform"/>
            <consortium name="The Broad Institute Genome Sequencing Center for Infectious Disease"/>
            <person name="Wu L."/>
            <person name="Ma J."/>
        </authorList>
    </citation>
    <scope>NUCLEOTIDE SEQUENCE [LARGE SCALE GENOMIC DNA]</scope>
    <source>
        <strain evidence="2 3">JCM 14326</strain>
    </source>
</reference>
<evidence type="ECO:0000313" key="3">
    <source>
        <dbReference type="Proteomes" id="UP001501094"/>
    </source>
</evidence>
<keyword evidence="3" id="KW-1185">Reference proteome</keyword>
<dbReference type="EMBL" id="BAAANL010000001">
    <property type="protein sequence ID" value="GAA1849196.1"/>
    <property type="molecule type" value="Genomic_DNA"/>
</dbReference>
<dbReference type="Proteomes" id="UP001501094">
    <property type="component" value="Unassembled WGS sequence"/>
</dbReference>
<dbReference type="Gene3D" id="1.10.3290.10">
    <property type="entry name" value="Fido-like domain"/>
    <property type="match status" value="1"/>
</dbReference>
<dbReference type="PROSITE" id="PS51459">
    <property type="entry name" value="FIDO"/>
    <property type="match status" value="1"/>
</dbReference>
<dbReference type="InterPro" id="IPR025758">
    <property type="entry name" value="Fic/DOC_N"/>
</dbReference>
<accession>A0ABN2N324</accession>
<dbReference type="Pfam" id="PF13784">
    <property type="entry name" value="Fic_N"/>
    <property type="match status" value="1"/>
</dbReference>
<organism evidence="2 3">
    <name type="scientific">Myceligenerans crystallogenes</name>
    <dbReference type="NCBI Taxonomy" id="316335"/>
    <lineage>
        <taxon>Bacteria</taxon>
        <taxon>Bacillati</taxon>
        <taxon>Actinomycetota</taxon>
        <taxon>Actinomycetes</taxon>
        <taxon>Micrococcales</taxon>
        <taxon>Promicromonosporaceae</taxon>
        <taxon>Myceligenerans</taxon>
    </lineage>
</organism>
<dbReference type="InterPro" id="IPR040198">
    <property type="entry name" value="Fido_containing"/>
</dbReference>
<dbReference type="SUPFAM" id="SSF140931">
    <property type="entry name" value="Fic-like"/>
    <property type="match status" value="1"/>
</dbReference>
<sequence length="401" mass="43016">MLQVPAFGRQTEYWVAETDGMTSRARLAEASGEYQSTIPPRIAGWAPSVPAGLMADTEEAAAALGRFDSYARGVLGDGSPSLGPMSSILLRTESTSSSQIENLTVGARQLALAEIDQSKSENARTVVANVRAMEAALALADRLDPDAVLEMHRALLSGQAGWEDHAGRWRDSLIWVGRSSVSPRGASHVAPQANLVPAAMDDLMEFIRRDDLPVVVQAAVAHAQFENIHPFSDGNGRTGRALVHSMLRAKALVTSTTAPVSAGLLKDTEHYFEALTAYRDGDARPIVEQFAAAARFAAHAGSDLVDQLSGQIDGARARMSGLRPQAAGWKVLPHLLSQPVISTNYLTVNAGMGHQTAQNALAQLVEAGVLEERTGLRRNRVWQHSGIIAVLDHFAQSLIRR</sequence>
<dbReference type="Pfam" id="PF02661">
    <property type="entry name" value="Fic"/>
    <property type="match status" value="1"/>
</dbReference>
<protein>
    <submittedName>
        <fullName evidence="2">Fic family protein</fullName>
    </submittedName>
</protein>
<name>A0ABN2N324_9MICO</name>
<dbReference type="InterPro" id="IPR003812">
    <property type="entry name" value="Fido"/>
</dbReference>
<feature type="domain" description="Fido" evidence="1">
    <location>
        <begin position="143"/>
        <end position="292"/>
    </location>
</feature>
<proteinExistence type="predicted"/>
<dbReference type="PANTHER" id="PTHR13504">
    <property type="entry name" value="FIDO DOMAIN-CONTAINING PROTEIN DDB_G0283145"/>
    <property type="match status" value="1"/>
</dbReference>
<gene>
    <name evidence="2" type="ORF">GCM10009751_01800</name>
</gene>